<feature type="region of interest" description="Disordered" evidence="3">
    <location>
        <begin position="328"/>
        <end position="357"/>
    </location>
</feature>
<name>A0A9P9DIX3_9PLEO</name>
<dbReference type="Pfam" id="PF12937">
    <property type="entry name" value="F-box-like"/>
    <property type="match status" value="1"/>
</dbReference>
<dbReference type="PANTHER" id="PTHR10706:SF130">
    <property type="entry name" value="F-BOX ONLY PROTEIN 31"/>
    <property type="match status" value="1"/>
</dbReference>
<dbReference type="EMBL" id="JAGMWT010000011">
    <property type="protein sequence ID" value="KAH7120021.1"/>
    <property type="molecule type" value="Genomic_DNA"/>
</dbReference>
<comment type="caution">
    <text evidence="5">The sequence shown here is derived from an EMBL/GenBank/DDBJ whole genome shotgun (WGS) entry which is preliminary data.</text>
</comment>
<evidence type="ECO:0000313" key="6">
    <source>
        <dbReference type="Proteomes" id="UP000700596"/>
    </source>
</evidence>
<feature type="domain" description="F-box" evidence="4">
    <location>
        <begin position="7"/>
        <end position="53"/>
    </location>
</feature>
<dbReference type="AlphaFoldDB" id="A0A9P9DIX3"/>
<gene>
    <name evidence="5" type="ORF">B0J11DRAFT_439339</name>
</gene>
<evidence type="ECO:0000313" key="5">
    <source>
        <dbReference type="EMBL" id="KAH7120021.1"/>
    </source>
</evidence>
<dbReference type="Pfam" id="PF12014">
    <property type="entry name" value="Cyclin_D1_bind"/>
    <property type="match status" value="1"/>
</dbReference>
<dbReference type="OrthoDB" id="722566at2759"/>
<evidence type="ECO:0000256" key="2">
    <source>
        <dbReference type="ARBA" id="ARBA00022786"/>
    </source>
</evidence>
<feature type="compositionally biased region" description="Basic and acidic residues" evidence="3">
    <location>
        <begin position="328"/>
        <end position="337"/>
    </location>
</feature>
<dbReference type="SMART" id="SM00256">
    <property type="entry name" value="FBOX"/>
    <property type="match status" value="1"/>
</dbReference>
<dbReference type="SUPFAM" id="SSF81383">
    <property type="entry name" value="F-box domain"/>
    <property type="match status" value="1"/>
</dbReference>
<proteinExistence type="predicted"/>
<dbReference type="InterPro" id="IPR045048">
    <property type="entry name" value="FBXO31/39"/>
</dbReference>
<dbReference type="PANTHER" id="PTHR10706">
    <property type="entry name" value="F-BOX FAMILY PROTEIN"/>
    <property type="match status" value="1"/>
</dbReference>
<dbReference type="InterPro" id="IPR036047">
    <property type="entry name" value="F-box-like_dom_sf"/>
</dbReference>
<dbReference type="PROSITE" id="PS50181">
    <property type="entry name" value="FBOX"/>
    <property type="match status" value="1"/>
</dbReference>
<keyword evidence="2" id="KW-0833">Ubl conjugation pathway</keyword>
<comment type="pathway">
    <text evidence="1">Protein modification; protein ubiquitination.</text>
</comment>
<dbReference type="InterPro" id="IPR001810">
    <property type="entry name" value="F-box_dom"/>
</dbReference>
<sequence length="502" mass="56862">MATSDHPPPFFSLPSELVHHVLSFLSIRDLLSVGLVNRSLRTHSLQDTLYQSFVQENVSGRTLSKPPNSTWRDLYISHHPFWFIAKHKVWFADNIHTGKLLIARYDHRIDAIEAYALVAERRQPSMLTWSWNPEAIIHTFSPHIQLDLNAPVVKLDANAYRNAVGDGESRLSKEIPMDLYGGVSRSTAAALYSRLMLTRPWPQSITTSATPVWPPSILPSDVRTRRDSPSQFRDKHHRPSSFADLSTKTFRVRKWMEFSSRAHAMEMRVGEDTTTWGTLPEECYTPTTLKPWQGIWCGDYAGHGCEFLAILQPDDPKPLPERAEYVMRTRERERRGSVDSVDSWATAPEADSGSDDDSLIAESAADLEDSVATLQPGHDRDSSEPEDVFSDPDCVAQEERIYRGRIEAIKLTGDPNIPRGEYTFIAPDIGNDGLIRIATEDIFKGARVVKSVGHIAGRGFHADDFMTSQLILISHDRLAQYWETYGHVSFYQRVNIDEFTKV</sequence>
<feature type="region of interest" description="Disordered" evidence="3">
    <location>
        <begin position="216"/>
        <end position="240"/>
    </location>
</feature>
<organism evidence="5 6">
    <name type="scientific">Dendryphion nanum</name>
    <dbReference type="NCBI Taxonomy" id="256645"/>
    <lineage>
        <taxon>Eukaryota</taxon>
        <taxon>Fungi</taxon>
        <taxon>Dikarya</taxon>
        <taxon>Ascomycota</taxon>
        <taxon>Pezizomycotina</taxon>
        <taxon>Dothideomycetes</taxon>
        <taxon>Pleosporomycetidae</taxon>
        <taxon>Pleosporales</taxon>
        <taxon>Torulaceae</taxon>
        <taxon>Dendryphion</taxon>
    </lineage>
</organism>
<evidence type="ECO:0000259" key="4">
    <source>
        <dbReference type="PROSITE" id="PS50181"/>
    </source>
</evidence>
<evidence type="ECO:0000256" key="1">
    <source>
        <dbReference type="ARBA" id="ARBA00004906"/>
    </source>
</evidence>
<dbReference type="CDD" id="cd09917">
    <property type="entry name" value="F-box_SF"/>
    <property type="match status" value="1"/>
</dbReference>
<reference evidence="5" key="1">
    <citation type="journal article" date="2021" name="Nat. Commun.">
        <title>Genetic determinants of endophytism in the Arabidopsis root mycobiome.</title>
        <authorList>
            <person name="Mesny F."/>
            <person name="Miyauchi S."/>
            <person name="Thiergart T."/>
            <person name="Pickel B."/>
            <person name="Atanasova L."/>
            <person name="Karlsson M."/>
            <person name="Huettel B."/>
            <person name="Barry K.W."/>
            <person name="Haridas S."/>
            <person name="Chen C."/>
            <person name="Bauer D."/>
            <person name="Andreopoulos W."/>
            <person name="Pangilinan J."/>
            <person name="LaButti K."/>
            <person name="Riley R."/>
            <person name="Lipzen A."/>
            <person name="Clum A."/>
            <person name="Drula E."/>
            <person name="Henrissat B."/>
            <person name="Kohler A."/>
            <person name="Grigoriev I.V."/>
            <person name="Martin F.M."/>
            <person name="Hacquard S."/>
        </authorList>
    </citation>
    <scope>NUCLEOTIDE SEQUENCE</scope>
    <source>
        <strain evidence="5">MPI-CAGE-CH-0243</strain>
    </source>
</reference>
<dbReference type="Proteomes" id="UP000700596">
    <property type="component" value="Unassembled WGS sequence"/>
</dbReference>
<dbReference type="Gene3D" id="1.20.1280.50">
    <property type="match status" value="1"/>
</dbReference>
<protein>
    <submittedName>
        <fullName evidence="5">F-box domain-containing protein</fullName>
    </submittedName>
</protein>
<keyword evidence="6" id="KW-1185">Reference proteome</keyword>
<accession>A0A9P9DIX3</accession>
<evidence type="ECO:0000256" key="3">
    <source>
        <dbReference type="SAM" id="MobiDB-lite"/>
    </source>
</evidence>